<protein>
    <submittedName>
        <fullName evidence="1">Uncharacterized protein</fullName>
    </submittedName>
</protein>
<dbReference type="EMBL" id="JBBHLL010000072">
    <property type="protein sequence ID" value="KAK7820447.1"/>
    <property type="molecule type" value="Genomic_DNA"/>
</dbReference>
<proteinExistence type="predicted"/>
<evidence type="ECO:0000313" key="2">
    <source>
        <dbReference type="Proteomes" id="UP001488838"/>
    </source>
</evidence>
<name>A0AAW0J1Q1_MYOGA</name>
<feature type="non-terminal residue" evidence="1">
    <location>
        <position position="72"/>
    </location>
</feature>
<sequence>TRKRKKPIAYGLSCFRLELRCELGSTPQWWCFGTVTSLGLIDVPDSRSLQSLCNTRQWKKVLPKAQSLRETN</sequence>
<comment type="caution">
    <text evidence="1">The sequence shown here is derived from an EMBL/GenBank/DDBJ whole genome shotgun (WGS) entry which is preliminary data.</text>
</comment>
<dbReference type="Proteomes" id="UP001488838">
    <property type="component" value="Unassembled WGS sequence"/>
</dbReference>
<evidence type="ECO:0000313" key="1">
    <source>
        <dbReference type="EMBL" id="KAK7820447.1"/>
    </source>
</evidence>
<dbReference type="AlphaFoldDB" id="A0AAW0J1Q1"/>
<keyword evidence="2" id="KW-1185">Reference proteome</keyword>
<feature type="non-terminal residue" evidence="1">
    <location>
        <position position="1"/>
    </location>
</feature>
<organism evidence="1 2">
    <name type="scientific">Myodes glareolus</name>
    <name type="common">Bank vole</name>
    <name type="synonym">Clethrionomys glareolus</name>
    <dbReference type="NCBI Taxonomy" id="447135"/>
    <lineage>
        <taxon>Eukaryota</taxon>
        <taxon>Metazoa</taxon>
        <taxon>Chordata</taxon>
        <taxon>Craniata</taxon>
        <taxon>Vertebrata</taxon>
        <taxon>Euteleostomi</taxon>
        <taxon>Mammalia</taxon>
        <taxon>Eutheria</taxon>
        <taxon>Euarchontoglires</taxon>
        <taxon>Glires</taxon>
        <taxon>Rodentia</taxon>
        <taxon>Myomorpha</taxon>
        <taxon>Muroidea</taxon>
        <taxon>Cricetidae</taxon>
        <taxon>Arvicolinae</taxon>
        <taxon>Myodes</taxon>
    </lineage>
</organism>
<gene>
    <name evidence="1" type="ORF">U0070_011488</name>
</gene>
<reference evidence="1 2" key="1">
    <citation type="journal article" date="2023" name="bioRxiv">
        <title>Conserved and derived expression patterns and positive selection on dental genes reveal complex evolutionary context of ever-growing rodent molars.</title>
        <authorList>
            <person name="Calamari Z.T."/>
            <person name="Song A."/>
            <person name="Cohen E."/>
            <person name="Akter M."/>
            <person name="Roy R.D."/>
            <person name="Hallikas O."/>
            <person name="Christensen M.M."/>
            <person name="Li P."/>
            <person name="Marangoni P."/>
            <person name="Jernvall J."/>
            <person name="Klein O.D."/>
        </authorList>
    </citation>
    <scope>NUCLEOTIDE SEQUENCE [LARGE SCALE GENOMIC DNA]</scope>
    <source>
        <strain evidence="1">V071</strain>
    </source>
</reference>
<accession>A0AAW0J1Q1</accession>